<keyword evidence="2" id="KW-1185">Reference proteome</keyword>
<comment type="caution">
    <text evidence="1">The sequence shown here is derived from an EMBL/GenBank/DDBJ whole genome shotgun (WGS) entry which is preliminary data.</text>
</comment>
<reference evidence="1" key="1">
    <citation type="submission" date="2023-04" db="EMBL/GenBank/DDBJ databases">
        <title>Colletotrichum limetticola genome sequence.</title>
        <authorList>
            <person name="Baroncelli R."/>
        </authorList>
    </citation>
    <scope>NUCLEOTIDE SEQUENCE</scope>
    <source>
        <strain evidence="1">KLA-Anderson</strain>
    </source>
</reference>
<sequence>MGERTGSRVFQWVWSYVVVRGHRVSHQAHTESSSAWGIALDYETLLVQGEVNDKMGKEMKAESI</sequence>
<name>A0ABQ9Q4I1_9PEZI</name>
<protein>
    <submittedName>
        <fullName evidence="1">Uncharacterized protein</fullName>
    </submittedName>
</protein>
<evidence type="ECO:0000313" key="1">
    <source>
        <dbReference type="EMBL" id="KAK0378710.1"/>
    </source>
</evidence>
<gene>
    <name evidence="1" type="ORF">CLIM01_03942</name>
</gene>
<accession>A0ABQ9Q4I1</accession>
<dbReference type="EMBL" id="JARUPT010000088">
    <property type="protein sequence ID" value="KAK0378710.1"/>
    <property type="molecule type" value="Genomic_DNA"/>
</dbReference>
<dbReference type="Proteomes" id="UP001169217">
    <property type="component" value="Unassembled WGS sequence"/>
</dbReference>
<proteinExistence type="predicted"/>
<organism evidence="1 2">
    <name type="scientific">Colletotrichum limetticola</name>
    <dbReference type="NCBI Taxonomy" id="1209924"/>
    <lineage>
        <taxon>Eukaryota</taxon>
        <taxon>Fungi</taxon>
        <taxon>Dikarya</taxon>
        <taxon>Ascomycota</taxon>
        <taxon>Pezizomycotina</taxon>
        <taxon>Sordariomycetes</taxon>
        <taxon>Hypocreomycetidae</taxon>
        <taxon>Glomerellales</taxon>
        <taxon>Glomerellaceae</taxon>
        <taxon>Colletotrichum</taxon>
        <taxon>Colletotrichum acutatum species complex</taxon>
    </lineage>
</organism>
<evidence type="ECO:0000313" key="2">
    <source>
        <dbReference type="Proteomes" id="UP001169217"/>
    </source>
</evidence>